<dbReference type="EMBL" id="JANJOU010000002">
    <property type="protein sequence ID" value="MCR0981091.1"/>
    <property type="molecule type" value="Genomic_DNA"/>
</dbReference>
<keyword evidence="3" id="KW-1185">Reference proteome</keyword>
<dbReference type="PROSITE" id="PS50146">
    <property type="entry name" value="DAGK"/>
    <property type="match status" value="1"/>
</dbReference>
<comment type="caution">
    <text evidence="2">The sequence shown here is derived from an EMBL/GenBank/DDBJ whole genome shotgun (WGS) entry which is preliminary data.</text>
</comment>
<gene>
    <name evidence="2" type="ORF">NRP21_03400</name>
</gene>
<proteinExistence type="predicted"/>
<reference evidence="2 3" key="1">
    <citation type="submission" date="2022-06" db="EMBL/GenBank/DDBJ databases">
        <title>Roseomonas CN29.</title>
        <authorList>
            <person name="Cheng Y."/>
            <person name="He X."/>
        </authorList>
    </citation>
    <scope>NUCLEOTIDE SEQUENCE [LARGE SCALE GENOMIC DNA]</scope>
    <source>
        <strain evidence="2 3">CN29</strain>
    </source>
</reference>
<evidence type="ECO:0000313" key="3">
    <source>
        <dbReference type="Proteomes" id="UP001524642"/>
    </source>
</evidence>
<name>A0ABT1WZX4_9PROT</name>
<protein>
    <recommendedName>
        <fullName evidence="1">DAGKc domain-containing protein</fullName>
    </recommendedName>
</protein>
<dbReference type="InterPro" id="IPR001206">
    <property type="entry name" value="Diacylglycerol_kinase_cat_dom"/>
</dbReference>
<accession>A0ABT1WZX4</accession>
<dbReference type="Pfam" id="PF00781">
    <property type="entry name" value="DAGK_cat"/>
    <property type="match status" value="1"/>
</dbReference>
<dbReference type="SUPFAM" id="SSF111331">
    <property type="entry name" value="NAD kinase/diacylglycerol kinase-like"/>
    <property type="match status" value="1"/>
</dbReference>
<sequence>MSGAPRIGLITNPLSRALREGRHALGGGATAGLLRAAPATPEELRFVLGDFAARGVDLLVVQGGDGTLREVLTAIPGSFEHPPAIALLATGNTNLAARVLGTAGPGEKGLAALRRAAEGGTLRRRAAPVLEIGRPGLDEVPMRGFFFGAGAFTAAKQVADEGLHRWGIHEGLAVALALAGTAARAIARRSHPLRTGFDMAMSVDGQPAPGGRRFLLLATPLERLMLGFWPFWGEGSGPLRWLDVAAPPRRLAAAIWAARWNTDGGRPRPWMPEAGYASGRADRLSLRLGTAFVLDGEVYEPGPDGLILSAPSSVTFATP</sequence>
<dbReference type="RefSeq" id="WP_257714772.1">
    <property type="nucleotide sequence ID" value="NZ_JANJOU010000002.1"/>
</dbReference>
<dbReference type="InterPro" id="IPR016064">
    <property type="entry name" value="NAD/diacylglycerol_kinase_sf"/>
</dbReference>
<organism evidence="2 3">
    <name type="scientific">Roseomonas populi</name>
    <dbReference type="NCBI Taxonomy" id="3121582"/>
    <lineage>
        <taxon>Bacteria</taxon>
        <taxon>Pseudomonadati</taxon>
        <taxon>Pseudomonadota</taxon>
        <taxon>Alphaproteobacteria</taxon>
        <taxon>Acetobacterales</taxon>
        <taxon>Roseomonadaceae</taxon>
        <taxon>Roseomonas</taxon>
    </lineage>
</organism>
<feature type="domain" description="DAGKc" evidence="1">
    <location>
        <begin position="41"/>
        <end position="136"/>
    </location>
</feature>
<evidence type="ECO:0000259" key="1">
    <source>
        <dbReference type="PROSITE" id="PS50146"/>
    </source>
</evidence>
<dbReference type="InterPro" id="IPR017438">
    <property type="entry name" value="ATP-NAD_kinase_N"/>
</dbReference>
<dbReference type="Proteomes" id="UP001524642">
    <property type="component" value="Unassembled WGS sequence"/>
</dbReference>
<evidence type="ECO:0000313" key="2">
    <source>
        <dbReference type="EMBL" id="MCR0981091.1"/>
    </source>
</evidence>
<dbReference type="Gene3D" id="3.40.50.10330">
    <property type="entry name" value="Probable inorganic polyphosphate/atp-NAD kinase, domain 1"/>
    <property type="match status" value="1"/>
</dbReference>